<feature type="chain" id="PRO_5016762803" description="serine-type D-Ala-D-Ala carboxypeptidase" evidence="16">
    <location>
        <begin position="20"/>
        <end position="377"/>
    </location>
</feature>
<accession>A0A368BPI8</accession>
<dbReference type="Pfam" id="PF00768">
    <property type="entry name" value="Peptidase_S11"/>
    <property type="match status" value="1"/>
</dbReference>
<comment type="catalytic activity">
    <reaction evidence="12">
        <text>Preferential cleavage: (Ac)2-L-Lys-D-Ala-|-D-Ala. Also transpeptidation of peptidyl-alanyl moieties that are N-acyl substituents of D-alanine.</text>
        <dbReference type="EC" id="3.4.16.4"/>
    </reaction>
</comment>
<dbReference type="AlphaFoldDB" id="A0A368BPI8"/>
<evidence type="ECO:0000256" key="6">
    <source>
        <dbReference type="ARBA" id="ARBA00022670"/>
    </source>
</evidence>
<dbReference type="Gene3D" id="3.40.710.10">
    <property type="entry name" value="DD-peptidase/beta-lactamase superfamily"/>
    <property type="match status" value="1"/>
</dbReference>
<dbReference type="GO" id="GO:0006508">
    <property type="term" value="P:proteolysis"/>
    <property type="evidence" value="ECO:0007669"/>
    <property type="project" value="UniProtKB-KW"/>
</dbReference>
<dbReference type="GO" id="GO:0071555">
    <property type="term" value="P:cell wall organization"/>
    <property type="evidence" value="ECO:0007669"/>
    <property type="project" value="UniProtKB-KW"/>
</dbReference>
<dbReference type="SUPFAM" id="SSF56601">
    <property type="entry name" value="beta-lactamase/transpeptidase-like"/>
    <property type="match status" value="1"/>
</dbReference>
<keyword evidence="7 16" id="KW-0732">Signal</keyword>
<evidence type="ECO:0000256" key="16">
    <source>
        <dbReference type="SAM" id="SignalP"/>
    </source>
</evidence>
<comment type="caution">
    <text evidence="18">The sequence shown here is derived from an EMBL/GenBank/DDBJ whole genome shotgun (WGS) entry which is preliminary data.</text>
</comment>
<dbReference type="EC" id="3.4.16.4" evidence="4"/>
<dbReference type="InterPro" id="IPR012907">
    <property type="entry name" value="Peptidase_S11_C"/>
</dbReference>
<evidence type="ECO:0000256" key="8">
    <source>
        <dbReference type="ARBA" id="ARBA00022801"/>
    </source>
</evidence>
<feature type="active site" description="Proton acceptor" evidence="13">
    <location>
        <position position="58"/>
    </location>
</feature>
<feature type="binding site" evidence="14">
    <location>
        <position position="217"/>
    </location>
    <ligand>
        <name>substrate</name>
    </ligand>
</feature>
<evidence type="ECO:0000259" key="17">
    <source>
        <dbReference type="SMART" id="SM00936"/>
    </source>
</evidence>
<dbReference type="PRINTS" id="PR00725">
    <property type="entry name" value="DADACBPTASE1"/>
</dbReference>
<dbReference type="InterPro" id="IPR037167">
    <property type="entry name" value="Peptidase_S11_C_sf"/>
</dbReference>
<evidence type="ECO:0000256" key="2">
    <source>
        <dbReference type="ARBA" id="ARBA00004752"/>
    </source>
</evidence>
<dbReference type="GO" id="GO:0008360">
    <property type="term" value="P:regulation of cell shape"/>
    <property type="evidence" value="ECO:0007669"/>
    <property type="project" value="UniProtKB-KW"/>
</dbReference>
<evidence type="ECO:0000256" key="15">
    <source>
        <dbReference type="RuleBase" id="RU004016"/>
    </source>
</evidence>
<dbReference type="GO" id="GO:0009002">
    <property type="term" value="F:serine-type D-Ala-D-Ala carboxypeptidase activity"/>
    <property type="evidence" value="ECO:0007669"/>
    <property type="project" value="UniProtKB-EC"/>
</dbReference>
<evidence type="ECO:0000256" key="5">
    <source>
        <dbReference type="ARBA" id="ARBA00022645"/>
    </source>
</evidence>
<evidence type="ECO:0000256" key="1">
    <source>
        <dbReference type="ARBA" id="ARBA00003217"/>
    </source>
</evidence>
<keyword evidence="9" id="KW-0133">Cell shape</keyword>
<dbReference type="SMART" id="SM00936">
    <property type="entry name" value="PBP5_C"/>
    <property type="match status" value="1"/>
</dbReference>
<evidence type="ECO:0000256" key="7">
    <source>
        <dbReference type="ARBA" id="ARBA00022729"/>
    </source>
</evidence>
<sequence length="377" mass="41838">MIKKNIFKSLIFISSLAFAIPQPPDLGIGSYILYEPNTKQVLVSYNENTQVEPASLTKLMTSYVVADYIKEGFVNLEDEPRISIKAWKAPGSRMFIREGTNVMVSDLIKGMIIQSGNDASIALAEHVAGSEENFVLIMNDYAAELNMSNTSFNNSTGLPDPLNLTTAKDLALLTSAIIKNFPTHYKNYSQKSFTFGGIAQPNRNRLLWRDEIFDGVKTGFTTNAGYCLVGSAKRGDMRLIAVVLGSEDDKRFNDVSALMSYGFKYFQTEKKVAKETSLKELKVVAGTADFVNLGINDDIILTLPKDEKDSLSYEIVASSEVLAPVNQGDIAGKLRVLNEAGELIEEKDLVYLESVEQLGFFQRILAIIWNWIKSLFS</sequence>
<evidence type="ECO:0000256" key="14">
    <source>
        <dbReference type="PIRSR" id="PIRSR618044-2"/>
    </source>
</evidence>
<evidence type="ECO:0000256" key="4">
    <source>
        <dbReference type="ARBA" id="ARBA00012448"/>
    </source>
</evidence>
<evidence type="ECO:0000256" key="13">
    <source>
        <dbReference type="PIRSR" id="PIRSR618044-1"/>
    </source>
</evidence>
<keyword evidence="6" id="KW-0645">Protease</keyword>
<dbReference type="PANTHER" id="PTHR21581:SF6">
    <property type="entry name" value="TRAFFICKING PROTEIN PARTICLE COMPLEX SUBUNIT 12"/>
    <property type="match status" value="1"/>
</dbReference>
<reference evidence="18 19" key="1">
    <citation type="journal article" date="2018" name="Microbiome">
        <title>Fine metagenomic profile of the Mediterranean stratified and mixed water columns revealed by assembly and recruitment.</title>
        <authorList>
            <person name="Haro-Moreno J.M."/>
            <person name="Lopez-Perez M."/>
            <person name="De La Torre J.R."/>
            <person name="Picazo A."/>
            <person name="Camacho A."/>
            <person name="Rodriguez-Valera F."/>
        </authorList>
    </citation>
    <scope>NUCLEOTIDE SEQUENCE [LARGE SCALE GENOMIC DNA]</scope>
    <source>
        <strain evidence="18">MED-G83</strain>
    </source>
</reference>
<gene>
    <name evidence="18" type="ORF">DBW97_00090</name>
</gene>
<evidence type="ECO:0000256" key="10">
    <source>
        <dbReference type="ARBA" id="ARBA00022984"/>
    </source>
</evidence>
<feature type="active site" description="Acyl-ester intermediate" evidence="13">
    <location>
        <position position="55"/>
    </location>
</feature>
<dbReference type="Pfam" id="PF07943">
    <property type="entry name" value="PBP5_C"/>
    <property type="match status" value="1"/>
</dbReference>
<dbReference type="InterPro" id="IPR015956">
    <property type="entry name" value="Peniciliin-bd_prot_C_sf"/>
</dbReference>
<dbReference type="EMBL" id="QOPD01000001">
    <property type="protein sequence ID" value="RCL39161.1"/>
    <property type="molecule type" value="Genomic_DNA"/>
</dbReference>
<dbReference type="GO" id="GO:0009252">
    <property type="term" value="P:peptidoglycan biosynthetic process"/>
    <property type="evidence" value="ECO:0007669"/>
    <property type="project" value="UniProtKB-UniPathway"/>
</dbReference>
<feature type="signal peptide" evidence="16">
    <location>
        <begin position="1"/>
        <end position="19"/>
    </location>
</feature>
<dbReference type="Proteomes" id="UP000252147">
    <property type="component" value="Unassembled WGS sequence"/>
</dbReference>
<evidence type="ECO:0000256" key="9">
    <source>
        <dbReference type="ARBA" id="ARBA00022960"/>
    </source>
</evidence>
<evidence type="ECO:0000256" key="12">
    <source>
        <dbReference type="ARBA" id="ARBA00034000"/>
    </source>
</evidence>
<evidence type="ECO:0000256" key="3">
    <source>
        <dbReference type="ARBA" id="ARBA00007164"/>
    </source>
</evidence>
<comment type="function">
    <text evidence="1">Removes C-terminal D-alanyl residues from sugar-peptide cell wall precursors.</text>
</comment>
<dbReference type="InterPro" id="IPR012338">
    <property type="entry name" value="Beta-lactam/transpept-like"/>
</dbReference>
<comment type="similarity">
    <text evidence="3 15">Belongs to the peptidase S11 family.</text>
</comment>
<proteinExistence type="inferred from homology"/>
<feature type="active site" evidence="13">
    <location>
        <position position="115"/>
    </location>
</feature>
<dbReference type="Gene3D" id="2.60.410.10">
    <property type="entry name" value="D-Ala-D-Ala carboxypeptidase, C-terminal domain"/>
    <property type="match status" value="1"/>
</dbReference>
<keyword evidence="11" id="KW-0961">Cell wall biogenesis/degradation</keyword>
<feature type="domain" description="Peptidase S11 D-Ala-D-Ala carboxypeptidase A C-terminal" evidence="17">
    <location>
        <begin position="266"/>
        <end position="357"/>
    </location>
</feature>
<keyword evidence="8" id="KW-0378">Hydrolase</keyword>
<name>A0A368BPI8_9GAMM</name>
<dbReference type="SUPFAM" id="SSF69189">
    <property type="entry name" value="Penicillin-binding protein associated domain"/>
    <property type="match status" value="1"/>
</dbReference>
<dbReference type="UniPathway" id="UPA00219"/>
<protein>
    <recommendedName>
        <fullName evidence="4">serine-type D-Ala-D-Ala carboxypeptidase</fullName>
        <ecNumber evidence="4">3.4.16.4</ecNumber>
    </recommendedName>
</protein>
<dbReference type="InterPro" id="IPR001967">
    <property type="entry name" value="Peptidase_S11_N"/>
</dbReference>
<comment type="pathway">
    <text evidence="2">Cell wall biogenesis; peptidoglycan biosynthesis.</text>
</comment>
<evidence type="ECO:0000313" key="18">
    <source>
        <dbReference type="EMBL" id="RCL39161.1"/>
    </source>
</evidence>
<dbReference type="InterPro" id="IPR018044">
    <property type="entry name" value="Peptidase_S11"/>
</dbReference>
<evidence type="ECO:0000256" key="11">
    <source>
        <dbReference type="ARBA" id="ARBA00023316"/>
    </source>
</evidence>
<dbReference type="PANTHER" id="PTHR21581">
    <property type="entry name" value="D-ALANYL-D-ALANINE CARBOXYPEPTIDASE"/>
    <property type="match status" value="1"/>
</dbReference>
<evidence type="ECO:0000313" key="19">
    <source>
        <dbReference type="Proteomes" id="UP000252147"/>
    </source>
</evidence>
<organism evidence="18 19">
    <name type="scientific">SAR86 cluster bacterium</name>
    <dbReference type="NCBI Taxonomy" id="2030880"/>
    <lineage>
        <taxon>Bacteria</taxon>
        <taxon>Pseudomonadati</taxon>
        <taxon>Pseudomonadota</taxon>
        <taxon>Gammaproteobacteria</taxon>
        <taxon>SAR86 cluster</taxon>
    </lineage>
</organism>
<keyword evidence="10" id="KW-0573">Peptidoglycan synthesis</keyword>
<keyword evidence="5 18" id="KW-0121">Carboxypeptidase</keyword>